<keyword evidence="5" id="KW-1185">Reference proteome</keyword>
<dbReference type="AlphaFoldDB" id="A0AAE0BQ29"/>
<feature type="domain" description="Yeast cell wall synthesis Kre9/Knh1-like N-terminal" evidence="3">
    <location>
        <begin position="37"/>
        <end position="112"/>
    </location>
</feature>
<reference evidence="4 5" key="1">
    <citation type="journal article" date="2015" name="Genome Biol. Evol.">
        <title>Comparative Genomics of a Bacterivorous Green Alga Reveals Evolutionary Causalities and Consequences of Phago-Mixotrophic Mode of Nutrition.</title>
        <authorList>
            <person name="Burns J.A."/>
            <person name="Paasch A."/>
            <person name="Narechania A."/>
            <person name="Kim E."/>
        </authorList>
    </citation>
    <scope>NUCLEOTIDE SEQUENCE [LARGE SCALE GENOMIC DNA]</scope>
    <source>
        <strain evidence="4 5">PLY_AMNH</strain>
    </source>
</reference>
<proteinExistence type="predicted"/>
<dbReference type="Pfam" id="PF10342">
    <property type="entry name" value="Kre9_KNH"/>
    <property type="match status" value="1"/>
</dbReference>
<accession>A0AAE0BQ29</accession>
<evidence type="ECO:0000256" key="2">
    <source>
        <dbReference type="SAM" id="MobiDB-lite"/>
    </source>
</evidence>
<feature type="region of interest" description="Disordered" evidence="2">
    <location>
        <begin position="1"/>
        <end position="47"/>
    </location>
</feature>
<comment type="caution">
    <text evidence="4">The sequence shown here is derived from an EMBL/GenBank/DDBJ whole genome shotgun (WGS) entry which is preliminary data.</text>
</comment>
<organism evidence="4 5">
    <name type="scientific">Cymbomonas tetramitiformis</name>
    <dbReference type="NCBI Taxonomy" id="36881"/>
    <lineage>
        <taxon>Eukaryota</taxon>
        <taxon>Viridiplantae</taxon>
        <taxon>Chlorophyta</taxon>
        <taxon>Pyramimonadophyceae</taxon>
        <taxon>Pyramimonadales</taxon>
        <taxon>Pyramimonadaceae</taxon>
        <taxon>Cymbomonas</taxon>
    </lineage>
</organism>
<evidence type="ECO:0000259" key="3">
    <source>
        <dbReference type="Pfam" id="PF10342"/>
    </source>
</evidence>
<dbReference type="InterPro" id="IPR018466">
    <property type="entry name" value="Kre9/Knh1-like_N"/>
</dbReference>
<name>A0AAE0BQ29_9CHLO</name>
<feature type="compositionally biased region" description="Basic and acidic residues" evidence="2">
    <location>
        <begin position="15"/>
        <end position="24"/>
    </location>
</feature>
<keyword evidence="1" id="KW-0732">Signal</keyword>
<gene>
    <name evidence="4" type="ORF">CYMTET_49511</name>
</gene>
<evidence type="ECO:0000256" key="1">
    <source>
        <dbReference type="ARBA" id="ARBA00022729"/>
    </source>
</evidence>
<protein>
    <recommendedName>
        <fullName evidence="3">Yeast cell wall synthesis Kre9/Knh1-like N-terminal domain-containing protein</fullName>
    </recommendedName>
</protein>
<dbReference type="Proteomes" id="UP001190700">
    <property type="component" value="Unassembled WGS sequence"/>
</dbReference>
<sequence length="241" mass="27062">MDRKYGILPLRPFKRTRDSEDSTNKRPPTKTSITVNNPREGNQLQGGDKMRVKWTCQGHVPNVDILLRKGNHFLWSISLASGVANEGTYSVTVPKGLLPSSDYTVEVKSAGNQLQGGDKMRVKWTHKGHVSNVHILLRRGRRYESNMPEDSCADVEFAGEKSFDEVQQENLERAKRNGDFLDLDADDNASFESNKCIINLMNDDDNESDKNFDSAAAGPSSQRATWHRQRCMAPFVPPLAL</sequence>
<feature type="compositionally biased region" description="Polar residues" evidence="2">
    <location>
        <begin position="25"/>
        <end position="45"/>
    </location>
</feature>
<evidence type="ECO:0000313" key="4">
    <source>
        <dbReference type="EMBL" id="KAK3240661.1"/>
    </source>
</evidence>
<dbReference type="EMBL" id="LGRX02033581">
    <property type="protein sequence ID" value="KAK3240661.1"/>
    <property type="molecule type" value="Genomic_DNA"/>
</dbReference>
<evidence type="ECO:0000313" key="5">
    <source>
        <dbReference type="Proteomes" id="UP001190700"/>
    </source>
</evidence>